<dbReference type="SUPFAM" id="SSF53335">
    <property type="entry name" value="S-adenosyl-L-methionine-dependent methyltransferases"/>
    <property type="match status" value="1"/>
</dbReference>
<dbReference type="InterPro" id="IPR011990">
    <property type="entry name" value="TPR-like_helical_dom_sf"/>
</dbReference>
<dbReference type="Pfam" id="PF13649">
    <property type="entry name" value="Methyltransf_25"/>
    <property type="match status" value="1"/>
</dbReference>
<sequence length="1405" mass="165326">MLLTIGMMVKNEEKHLAECLSSLESIREELDSELVIVDTGSDDNTVEIAKEYTDKVYFHEWNDNFSEMRNTVIDYANGDWFFTLDGDEVVSNPKTIIDFFKSGNYKEYKTVFVTQKNYTNLEENRFSKILQARLFETKDFHYKGAVHNQPQYKKPVYELDTILEHYGYVSSDEDLIEKKFKRTSNILKQELEKDPTNVYYWFQLSKSYNMHKDQEDALDAIEEAYKVAQENDLDLSIRMYVLIQLAKMYLINNRYKMAEKIVENALDIKDGYVDLYYYLARAQLLQGKKEEGLSNFKEYIKLINNYDQTNSKIDTSVDDETMGNYNIAYRFIIALAADLEIETDYAIEAAFKIDVNSQLQHAIHPFISICLNNRRHMELKKFYLEQLENKNLKTKFINLLEKLKSNLIIEEKEKVNSLFTDLEDNREYSLLNKVRENIYQKSYQVNIEQLVDINYNTNPDYYGDIFYYLLKMKNNDTTYKLLTNIREENLNRFISYLNDKYDDLSDVMMSFVDLDVKGIAEARVNKSLSRYLLALDNEVEKTNKTIIENYLSAGKKYIEKLYTKEIIKNELIYELKSEEEAFLLYMYKAFEVKEDDLKIYIQYLRKAIDIYPLMKKVVETLMLEVKEEQGKINKMEEIKDDIKSKVETMISNNNLIGAEKTLTEYQQRFKIDEDIYSMKSIILINKGFLEEAKEVLIKGLEIYPNNFDLNFNLSFVYENLDKLERSIVQYHRAEELAKNKVEIQEVEKSLNRIKTNNKSADISKKEKVVFFCKKGLDNFIDDLIKGLSDFYETKKVIVNKYDQIDKWIEWSDIVWFEWCDELVIYGSKLDLARDKKMVCRLHSYEAFTNYISKVNWSNIDRIIFVAEHIREFVLNQLQGINIKNKSVIIPNGLNANKFNYRRRKHGYNLAYVGLINYKKGPMLALQLIKALADINKKYKLFIAGKFEQARYSLYFKQMIKDMNLQENVYFEGWQDDIDKWLENKNYIISSSVLESQHLSIMEAMSKGIKPIVHNFVGAKNIYPEKYIWNSINQGIELIRNSDYSSMEYKKFIQNNYSLKKQISKTKSLLEKINKENSKHEFDYNSYWNMRLNNKFDIEGVGYIGLGKIYNKYLYNIRFDILKHIVNKSFISLKNKDILELGPGIGIFTDYFFKSNVGKYRGIDIAKKSIVELSKKYKEFNFIHGDISNPDNFGDSKYDLIFAADVLLHQTNEKKYNATIKNIYSSLKDNGIVILFDPISVIGTKSKSEHVIIRDIEYIKKILNKNGLDLFALLPTSFFMNNPFDANLLEENKADVINLFKYINNIFGGSNLPLKSKEILAKWLSMLERKCLVSKGFGLSQKVLIITKNGKDDIFKEQNINIENIWDINNIEANIIKNKNILANDNYINKDNLILKFEKLINPIIT</sequence>
<feature type="coiled-coil region" evidence="1">
    <location>
        <begin position="720"/>
        <end position="756"/>
    </location>
</feature>
<dbReference type="Pfam" id="PF00534">
    <property type="entry name" value="Glycos_transf_1"/>
    <property type="match status" value="1"/>
</dbReference>
<evidence type="ECO:0000259" key="4">
    <source>
        <dbReference type="Pfam" id="PF13649"/>
    </source>
</evidence>
<protein>
    <submittedName>
        <fullName evidence="5">Glycosyltransferase involved in cell wall biosynthesis</fullName>
    </submittedName>
</protein>
<dbReference type="InterPro" id="IPR029044">
    <property type="entry name" value="Nucleotide-diphossugar_trans"/>
</dbReference>
<evidence type="ECO:0000313" key="6">
    <source>
        <dbReference type="Proteomes" id="UP000294697"/>
    </source>
</evidence>
<evidence type="ECO:0000256" key="1">
    <source>
        <dbReference type="SAM" id="Coils"/>
    </source>
</evidence>
<dbReference type="Pfam" id="PF00535">
    <property type="entry name" value="Glycos_transf_2"/>
    <property type="match status" value="1"/>
</dbReference>
<proteinExistence type="predicted"/>
<dbReference type="CDD" id="cd02511">
    <property type="entry name" value="Beta4Glucosyltransferase"/>
    <property type="match status" value="1"/>
</dbReference>
<name>A0A4R7Z7Z9_9FIRM</name>
<dbReference type="EMBL" id="SODA01000002">
    <property type="protein sequence ID" value="TDW07262.1"/>
    <property type="molecule type" value="Genomic_DNA"/>
</dbReference>
<dbReference type="CDD" id="cd02440">
    <property type="entry name" value="AdoMet_MTases"/>
    <property type="match status" value="1"/>
</dbReference>
<accession>A0A4R7Z7Z9</accession>
<evidence type="ECO:0000259" key="2">
    <source>
        <dbReference type="Pfam" id="PF00534"/>
    </source>
</evidence>
<dbReference type="Gene3D" id="1.25.40.10">
    <property type="entry name" value="Tetratricopeptide repeat domain"/>
    <property type="match status" value="2"/>
</dbReference>
<dbReference type="Gene3D" id="3.40.50.150">
    <property type="entry name" value="Vaccinia Virus protein VP39"/>
    <property type="match status" value="1"/>
</dbReference>
<dbReference type="InterPro" id="IPR019734">
    <property type="entry name" value="TPR_rpt"/>
</dbReference>
<dbReference type="SUPFAM" id="SSF48452">
    <property type="entry name" value="TPR-like"/>
    <property type="match status" value="2"/>
</dbReference>
<feature type="coiled-coil region" evidence="1">
    <location>
        <begin position="618"/>
        <end position="645"/>
    </location>
</feature>
<dbReference type="SMART" id="SM00028">
    <property type="entry name" value="TPR"/>
    <property type="match status" value="5"/>
</dbReference>
<dbReference type="Gene3D" id="3.40.50.2000">
    <property type="entry name" value="Glycogen Phosphorylase B"/>
    <property type="match status" value="2"/>
</dbReference>
<dbReference type="OrthoDB" id="9815923at2"/>
<keyword evidence="1" id="KW-0175">Coiled coil</keyword>
<feature type="domain" description="Glycosyl transferase family 1" evidence="2">
    <location>
        <begin position="898"/>
        <end position="1020"/>
    </location>
</feature>
<reference evidence="5 6" key="1">
    <citation type="submission" date="2019-03" db="EMBL/GenBank/DDBJ databases">
        <title>Subsurface microbial communities from deep shales in Ohio and West Virginia, USA.</title>
        <authorList>
            <person name="Wrighton K."/>
        </authorList>
    </citation>
    <scope>NUCLEOTIDE SEQUENCE [LARGE SCALE GENOMIC DNA]</scope>
    <source>
        <strain evidence="5 6">MSL9.2</strain>
    </source>
</reference>
<keyword evidence="5" id="KW-0808">Transferase</keyword>
<dbReference type="Proteomes" id="UP000294697">
    <property type="component" value="Unassembled WGS sequence"/>
</dbReference>
<evidence type="ECO:0000313" key="5">
    <source>
        <dbReference type="EMBL" id="TDW07262.1"/>
    </source>
</evidence>
<dbReference type="RefSeq" id="WP_111572079.1">
    <property type="nucleotide sequence ID" value="NZ_QLME01000009.1"/>
</dbReference>
<dbReference type="InterPro" id="IPR001296">
    <property type="entry name" value="Glyco_trans_1"/>
</dbReference>
<dbReference type="PANTHER" id="PTHR43630:SF2">
    <property type="entry name" value="GLYCOSYLTRANSFERASE"/>
    <property type="match status" value="1"/>
</dbReference>
<dbReference type="SUPFAM" id="SSF53448">
    <property type="entry name" value="Nucleotide-diphospho-sugar transferases"/>
    <property type="match status" value="1"/>
</dbReference>
<feature type="domain" description="Glycosyltransferase 2-like" evidence="3">
    <location>
        <begin position="5"/>
        <end position="92"/>
    </location>
</feature>
<dbReference type="InterPro" id="IPR029063">
    <property type="entry name" value="SAM-dependent_MTases_sf"/>
</dbReference>
<evidence type="ECO:0000259" key="3">
    <source>
        <dbReference type="Pfam" id="PF00535"/>
    </source>
</evidence>
<dbReference type="PANTHER" id="PTHR43630">
    <property type="entry name" value="POLY-BETA-1,6-N-ACETYL-D-GLUCOSAMINE SYNTHASE"/>
    <property type="match status" value="1"/>
</dbReference>
<organism evidence="5 6">
    <name type="scientific">Halanaerobium saccharolyticum</name>
    <dbReference type="NCBI Taxonomy" id="43595"/>
    <lineage>
        <taxon>Bacteria</taxon>
        <taxon>Bacillati</taxon>
        <taxon>Bacillota</taxon>
        <taxon>Clostridia</taxon>
        <taxon>Halanaerobiales</taxon>
        <taxon>Halanaerobiaceae</taxon>
        <taxon>Halanaerobium</taxon>
    </lineage>
</organism>
<comment type="caution">
    <text evidence="5">The sequence shown here is derived from an EMBL/GenBank/DDBJ whole genome shotgun (WGS) entry which is preliminary data.</text>
</comment>
<feature type="domain" description="Methyltransferase" evidence="4">
    <location>
        <begin position="1137"/>
        <end position="1230"/>
    </location>
</feature>
<dbReference type="Gene3D" id="3.90.550.10">
    <property type="entry name" value="Spore Coat Polysaccharide Biosynthesis Protein SpsA, Chain A"/>
    <property type="match status" value="1"/>
</dbReference>
<gene>
    <name evidence="5" type="ORF">C8C77_10262</name>
</gene>
<dbReference type="InterPro" id="IPR041698">
    <property type="entry name" value="Methyltransf_25"/>
</dbReference>
<dbReference type="InterPro" id="IPR001173">
    <property type="entry name" value="Glyco_trans_2-like"/>
</dbReference>
<dbReference type="SUPFAM" id="SSF53756">
    <property type="entry name" value="UDP-Glycosyltransferase/glycogen phosphorylase"/>
    <property type="match status" value="1"/>
</dbReference>
<dbReference type="GO" id="GO:0016757">
    <property type="term" value="F:glycosyltransferase activity"/>
    <property type="evidence" value="ECO:0007669"/>
    <property type="project" value="InterPro"/>
</dbReference>